<feature type="domain" description="Tyr recombinase" evidence="3">
    <location>
        <begin position="4"/>
        <end position="189"/>
    </location>
</feature>
<dbReference type="Gene3D" id="1.10.443.10">
    <property type="entry name" value="Intergrase catalytic core"/>
    <property type="match status" value="1"/>
</dbReference>
<dbReference type="PANTHER" id="PTHR30349:SF64">
    <property type="entry name" value="PROPHAGE INTEGRASE INTD-RELATED"/>
    <property type="match status" value="1"/>
</dbReference>
<dbReference type="InterPro" id="IPR013762">
    <property type="entry name" value="Integrase-like_cat_sf"/>
</dbReference>
<dbReference type="InterPro" id="IPR002104">
    <property type="entry name" value="Integrase_catalytic"/>
</dbReference>
<keyword evidence="1" id="KW-0229">DNA integration</keyword>
<accession>A0ABS5EUN2</accession>
<evidence type="ECO:0000256" key="2">
    <source>
        <dbReference type="ARBA" id="ARBA00023172"/>
    </source>
</evidence>
<dbReference type="InterPro" id="IPR011010">
    <property type="entry name" value="DNA_brk_join_enz"/>
</dbReference>
<dbReference type="Proteomes" id="UP001196870">
    <property type="component" value="Unassembled WGS sequence"/>
</dbReference>
<sequence length="191" mass="20939">MPGRQAKVLDEACLKRLLRYASSTSSPERDVAMVLLSFKAGLRASEIAKLEWSMVLDPRGRLSDTISVRDAIAKKRGGRYIPMHADIRIALRRLQALGSDAGSVICSARGGALRANSVVNWFVAAFRALGLEGCSSHSGRRTFITAAAQNAWRVGCSLRDVQRLAGHRSIETTQGYMEADPRRQKRLISSI</sequence>
<dbReference type="CDD" id="cd00397">
    <property type="entry name" value="DNA_BRE_C"/>
    <property type="match status" value="1"/>
</dbReference>
<evidence type="ECO:0000313" key="5">
    <source>
        <dbReference type="Proteomes" id="UP001196870"/>
    </source>
</evidence>
<reference evidence="5" key="1">
    <citation type="journal article" date="2021" name="Syst. Appl. Microbiol.">
        <title>Roseomonas hellenica sp. nov., isolated from roots of wild-growing Alkanna tinctoria.</title>
        <authorList>
            <person name="Rat A."/>
            <person name="Naranjo H.D."/>
            <person name="Lebbe L."/>
            <person name="Cnockaert M."/>
            <person name="Krigas N."/>
            <person name="Grigoriadou K."/>
            <person name="Maloupa E."/>
            <person name="Willems A."/>
        </authorList>
    </citation>
    <scope>NUCLEOTIDE SEQUENCE [LARGE SCALE GENOMIC DNA]</scope>
    <source>
        <strain evidence="5">LMG 31523</strain>
    </source>
</reference>
<evidence type="ECO:0000259" key="3">
    <source>
        <dbReference type="PROSITE" id="PS51898"/>
    </source>
</evidence>
<name>A0ABS5EUN2_9PROT</name>
<protein>
    <submittedName>
        <fullName evidence="4">Site-specific integrase</fullName>
    </submittedName>
</protein>
<dbReference type="EMBL" id="JAAGBB010000006">
    <property type="protein sequence ID" value="MBR0664010.1"/>
    <property type="molecule type" value="Genomic_DNA"/>
</dbReference>
<dbReference type="InterPro" id="IPR050090">
    <property type="entry name" value="Tyrosine_recombinase_XerCD"/>
</dbReference>
<keyword evidence="2" id="KW-0233">DNA recombination</keyword>
<evidence type="ECO:0000256" key="1">
    <source>
        <dbReference type="ARBA" id="ARBA00022908"/>
    </source>
</evidence>
<proteinExistence type="predicted"/>
<keyword evidence="5" id="KW-1185">Reference proteome</keyword>
<dbReference type="PANTHER" id="PTHR30349">
    <property type="entry name" value="PHAGE INTEGRASE-RELATED"/>
    <property type="match status" value="1"/>
</dbReference>
<dbReference type="RefSeq" id="WP_211851614.1">
    <property type="nucleotide sequence ID" value="NZ_JAAGBB010000006.1"/>
</dbReference>
<dbReference type="PROSITE" id="PS51898">
    <property type="entry name" value="TYR_RECOMBINASE"/>
    <property type="match status" value="1"/>
</dbReference>
<gene>
    <name evidence="4" type="ORF">GXW71_06535</name>
</gene>
<dbReference type="SUPFAM" id="SSF56349">
    <property type="entry name" value="DNA breaking-rejoining enzymes"/>
    <property type="match status" value="1"/>
</dbReference>
<organism evidence="4 5">
    <name type="scientific">Plastoroseomonas hellenica</name>
    <dbReference type="NCBI Taxonomy" id="2687306"/>
    <lineage>
        <taxon>Bacteria</taxon>
        <taxon>Pseudomonadati</taxon>
        <taxon>Pseudomonadota</taxon>
        <taxon>Alphaproteobacteria</taxon>
        <taxon>Acetobacterales</taxon>
        <taxon>Acetobacteraceae</taxon>
        <taxon>Plastoroseomonas</taxon>
    </lineage>
</organism>
<evidence type="ECO:0000313" key="4">
    <source>
        <dbReference type="EMBL" id="MBR0664010.1"/>
    </source>
</evidence>
<comment type="caution">
    <text evidence="4">The sequence shown here is derived from an EMBL/GenBank/DDBJ whole genome shotgun (WGS) entry which is preliminary data.</text>
</comment>
<dbReference type="Pfam" id="PF00589">
    <property type="entry name" value="Phage_integrase"/>
    <property type="match status" value="1"/>
</dbReference>